<evidence type="ECO:0000313" key="2">
    <source>
        <dbReference type="EMBL" id="KAK6467162.1"/>
    </source>
</evidence>
<sequence length="96" mass="11117">MREILGSLLPAGSPQPSSPALHQLGLREPSVYQRPQKQFTDSNMSPDFQNHIRRKRSEVFDKFINRKKNTGLKAHMISEEKEEHLRNVTKACKVYI</sequence>
<name>A0ABR0Y3B4_HUSHU</name>
<reference evidence="2 3" key="1">
    <citation type="submission" date="2021-05" db="EMBL/GenBank/DDBJ databases">
        <authorList>
            <person name="Zahm M."/>
            <person name="Klopp C."/>
            <person name="Cabau C."/>
            <person name="Kuhl H."/>
            <person name="Suciu R."/>
            <person name="Ciorpac M."/>
            <person name="Holostenco D."/>
            <person name="Gessner J."/>
            <person name="Wuertz S."/>
            <person name="Hohne C."/>
            <person name="Stock M."/>
            <person name="Gislard M."/>
            <person name="Lluch J."/>
            <person name="Milhes M."/>
            <person name="Lampietro C."/>
            <person name="Lopez Roques C."/>
            <person name="Donnadieu C."/>
            <person name="Du K."/>
            <person name="Schartl M."/>
            <person name="Guiguen Y."/>
        </authorList>
    </citation>
    <scope>NUCLEOTIDE SEQUENCE [LARGE SCALE GENOMIC DNA]</scope>
    <source>
        <strain evidence="2">Hh-F2</strain>
        <tissue evidence="2">Blood</tissue>
    </source>
</reference>
<evidence type="ECO:0000256" key="1">
    <source>
        <dbReference type="SAM" id="MobiDB-lite"/>
    </source>
</evidence>
<organism evidence="2 3">
    <name type="scientific">Huso huso</name>
    <name type="common">Beluga</name>
    <name type="synonym">Acipenser huso</name>
    <dbReference type="NCBI Taxonomy" id="61971"/>
    <lineage>
        <taxon>Eukaryota</taxon>
        <taxon>Metazoa</taxon>
        <taxon>Chordata</taxon>
        <taxon>Craniata</taxon>
        <taxon>Vertebrata</taxon>
        <taxon>Euteleostomi</taxon>
        <taxon>Actinopterygii</taxon>
        <taxon>Chondrostei</taxon>
        <taxon>Acipenseriformes</taxon>
        <taxon>Acipenseridae</taxon>
        <taxon>Huso</taxon>
    </lineage>
</organism>
<dbReference type="EMBL" id="JAHFZB010000051">
    <property type="protein sequence ID" value="KAK6467162.1"/>
    <property type="molecule type" value="Genomic_DNA"/>
</dbReference>
<feature type="region of interest" description="Disordered" evidence="1">
    <location>
        <begin position="1"/>
        <end position="22"/>
    </location>
</feature>
<dbReference type="Proteomes" id="UP001369086">
    <property type="component" value="Unassembled WGS sequence"/>
</dbReference>
<evidence type="ECO:0000313" key="3">
    <source>
        <dbReference type="Proteomes" id="UP001369086"/>
    </source>
</evidence>
<comment type="caution">
    <text evidence="2">The sequence shown here is derived from an EMBL/GenBank/DDBJ whole genome shotgun (WGS) entry which is preliminary data.</text>
</comment>
<protein>
    <submittedName>
        <fullName evidence="2">Uncharacterized protein</fullName>
    </submittedName>
</protein>
<keyword evidence="3" id="KW-1185">Reference proteome</keyword>
<proteinExistence type="predicted"/>
<gene>
    <name evidence="2" type="ORF">HHUSO_G35554</name>
</gene>
<accession>A0ABR0Y3B4</accession>